<proteinExistence type="predicted"/>
<dbReference type="Proteomes" id="UP000002051">
    <property type="component" value="Unassembled WGS sequence"/>
</dbReference>
<dbReference type="EnsemblPlants" id="KEH42724">
    <property type="protein sequence ID" value="KEH42724"/>
    <property type="gene ID" value="MTR_1g074200"/>
</dbReference>
<keyword evidence="3" id="KW-1185">Reference proteome</keyword>
<gene>
    <name evidence="1" type="ordered locus">MTR_1g074200</name>
</gene>
<reference evidence="1 3" key="2">
    <citation type="journal article" date="2014" name="BMC Genomics">
        <title>An improved genome release (version Mt4.0) for the model legume Medicago truncatula.</title>
        <authorList>
            <person name="Tang H."/>
            <person name="Krishnakumar V."/>
            <person name="Bidwell S."/>
            <person name="Rosen B."/>
            <person name="Chan A."/>
            <person name="Zhou S."/>
            <person name="Gentzbittel L."/>
            <person name="Childs K.L."/>
            <person name="Yandell M."/>
            <person name="Gundlach H."/>
            <person name="Mayer K.F."/>
            <person name="Schwartz D.C."/>
            <person name="Town C.D."/>
        </authorList>
    </citation>
    <scope>GENOME REANNOTATION</scope>
    <source>
        <strain evidence="1">A17</strain>
        <strain evidence="2 3">cv. Jemalong A17</strain>
    </source>
</reference>
<dbReference type="EMBL" id="CM001217">
    <property type="protein sequence ID" value="KEH42724.1"/>
    <property type="molecule type" value="Genomic_DNA"/>
</dbReference>
<name>A0A072VL29_MEDTR</name>
<organism evidence="1 3">
    <name type="scientific">Medicago truncatula</name>
    <name type="common">Barrel medic</name>
    <name type="synonym">Medicago tribuloides</name>
    <dbReference type="NCBI Taxonomy" id="3880"/>
    <lineage>
        <taxon>Eukaryota</taxon>
        <taxon>Viridiplantae</taxon>
        <taxon>Streptophyta</taxon>
        <taxon>Embryophyta</taxon>
        <taxon>Tracheophyta</taxon>
        <taxon>Spermatophyta</taxon>
        <taxon>Magnoliopsida</taxon>
        <taxon>eudicotyledons</taxon>
        <taxon>Gunneridae</taxon>
        <taxon>Pentapetalae</taxon>
        <taxon>rosids</taxon>
        <taxon>fabids</taxon>
        <taxon>Fabales</taxon>
        <taxon>Fabaceae</taxon>
        <taxon>Papilionoideae</taxon>
        <taxon>50 kb inversion clade</taxon>
        <taxon>NPAAA clade</taxon>
        <taxon>Hologalegina</taxon>
        <taxon>IRL clade</taxon>
        <taxon>Trifolieae</taxon>
        <taxon>Medicago</taxon>
    </lineage>
</organism>
<evidence type="ECO:0000313" key="3">
    <source>
        <dbReference type="Proteomes" id="UP000002051"/>
    </source>
</evidence>
<accession>A0A072VL29</accession>
<reference evidence="2" key="3">
    <citation type="submission" date="2015-04" db="UniProtKB">
        <authorList>
            <consortium name="EnsemblPlants"/>
        </authorList>
    </citation>
    <scope>IDENTIFICATION</scope>
    <source>
        <strain evidence="2">cv. Jemalong A17</strain>
    </source>
</reference>
<evidence type="ECO:0000313" key="1">
    <source>
        <dbReference type="EMBL" id="KEH42724.1"/>
    </source>
</evidence>
<dbReference type="HOGENOM" id="CLU_2964275_0_0_1"/>
<sequence length="59" mass="7291">MATWMSMSKFHQQQLCERFSKSRVEKEIQYMKEKDEEFEIMLLDMEVMKEVNRTHGRCK</sequence>
<dbReference type="AlphaFoldDB" id="A0A072VL29"/>
<evidence type="ECO:0000313" key="2">
    <source>
        <dbReference type="EnsemblPlants" id="KEH42724"/>
    </source>
</evidence>
<protein>
    <submittedName>
        <fullName evidence="1 2">Uncharacterized protein</fullName>
    </submittedName>
</protein>
<reference evidence="1 3" key="1">
    <citation type="journal article" date="2011" name="Nature">
        <title>The Medicago genome provides insight into the evolution of rhizobial symbioses.</title>
        <authorList>
            <person name="Young N.D."/>
            <person name="Debelle F."/>
            <person name="Oldroyd G.E."/>
            <person name="Geurts R."/>
            <person name="Cannon S.B."/>
            <person name="Udvardi M.K."/>
            <person name="Benedito V.A."/>
            <person name="Mayer K.F."/>
            <person name="Gouzy J."/>
            <person name="Schoof H."/>
            <person name="Van de Peer Y."/>
            <person name="Proost S."/>
            <person name="Cook D.R."/>
            <person name="Meyers B.C."/>
            <person name="Spannagl M."/>
            <person name="Cheung F."/>
            <person name="De Mita S."/>
            <person name="Krishnakumar V."/>
            <person name="Gundlach H."/>
            <person name="Zhou S."/>
            <person name="Mudge J."/>
            <person name="Bharti A.K."/>
            <person name="Murray J.D."/>
            <person name="Naoumkina M.A."/>
            <person name="Rosen B."/>
            <person name="Silverstein K.A."/>
            <person name="Tang H."/>
            <person name="Rombauts S."/>
            <person name="Zhao P.X."/>
            <person name="Zhou P."/>
            <person name="Barbe V."/>
            <person name="Bardou P."/>
            <person name="Bechner M."/>
            <person name="Bellec A."/>
            <person name="Berger A."/>
            <person name="Berges H."/>
            <person name="Bidwell S."/>
            <person name="Bisseling T."/>
            <person name="Choisne N."/>
            <person name="Couloux A."/>
            <person name="Denny R."/>
            <person name="Deshpande S."/>
            <person name="Dai X."/>
            <person name="Doyle J.J."/>
            <person name="Dudez A.M."/>
            <person name="Farmer A.D."/>
            <person name="Fouteau S."/>
            <person name="Franken C."/>
            <person name="Gibelin C."/>
            <person name="Gish J."/>
            <person name="Goldstein S."/>
            <person name="Gonzalez A.J."/>
            <person name="Green P.J."/>
            <person name="Hallab A."/>
            <person name="Hartog M."/>
            <person name="Hua A."/>
            <person name="Humphray S.J."/>
            <person name="Jeong D.H."/>
            <person name="Jing Y."/>
            <person name="Jocker A."/>
            <person name="Kenton S.M."/>
            <person name="Kim D.J."/>
            <person name="Klee K."/>
            <person name="Lai H."/>
            <person name="Lang C."/>
            <person name="Lin S."/>
            <person name="Macmil S.L."/>
            <person name="Magdelenat G."/>
            <person name="Matthews L."/>
            <person name="McCorrison J."/>
            <person name="Monaghan E.L."/>
            <person name="Mun J.H."/>
            <person name="Najar F.Z."/>
            <person name="Nicholson C."/>
            <person name="Noirot C."/>
            <person name="O'Bleness M."/>
            <person name="Paule C.R."/>
            <person name="Poulain J."/>
            <person name="Prion F."/>
            <person name="Qin B."/>
            <person name="Qu C."/>
            <person name="Retzel E.F."/>
            <person name="Riddle C."/>
            <person name="Sallet E."/>
            <person name="Samain S."/>
            <person name="Samson N."/>
            <person name="Sanders I."/>
            <person name="Saurat O."/>
            <person name="Scarpelli C."/>
            <person name="Schiex T."/>
            <person name="Segurens B."/>
            <person name="Severin A.J."/>
            <person name="Sherrier D.J."/>
            <person name="Shi R."/>
            <person name="Sims S."/>
            <person name="Singer S.R."/>
            <person name="Sinharoy S."/>
            <person name="Sterck L."/>
            <person name="Viollet A."/>
            <person name="Wang B.B."/>
            <person name="Wang K."/>
            <person name="Wang M."/>
            <person name="Wang X."/>
            <person name="Warfsmann J."/>
            <person name="Weissenbach J."/>
            <person name="White D.D."/>
            <person name="White J.D."/>
            <person name="Wiley G.B."/>
            <person name="Wincker P."/>
            <person name="Xing Y."/>
            <person name="Yang L."/>
            <person name="Yao Z."/>
            <person name="Ying F."/>
            <person name="Zhai J."/>
            <person name="Zhou L."/>
            <person name="Zuber A."/>
            <person name="Denarie J."/>
            <person name="Dixon R.A."/>
            <person name="May G.D."/>
            <person name="Schwartz D.C."/>
            <person name="Rogers J."/>
            <person name="Quetier F."/>
            <person name="Town C.D."/>
            <person name="Roe B.A."/>
        </authorList>
    </citation>
    <scope>NUCLEOTIDE SEQUENCE [LARGE SCALE GENOMIC DNA]</scope>
    <source>
        <strain evidence="1">A17</strain>
        <strain evidence="2 3">cv. Jemalong A17</strain>
    </source>
</reference>